<dbReference type="Gene3D" id="1.10.10.10">
    <property type="entry name" value="Winged helix-like DNA-binding domain superfamily/Winged helix DNA-binding domain"/>
    <property type="match status" value="1"/>
</dbReference>
<dbReference type="AlphaFoldDB" id="E8LIV2"/>
<dbReference type="InterPro" id="IPR039422">
    <property type="entry name" value="MarR/SlyA-like"/>
</dbReference>
<dbReference type="PANTHER" id="PTHR33164:SF43">
    <property type="entry name" value="HTH-TYPE TRANSCRIPTIONAL REPRESSOR YETL"/>
    <property type="match status" value="1"/>
</dbReference>
<dbReference type="eggNOG" id="COG1846">
    <property type="taxonomic scope" value="Bacteria"/>
</dbReference>
<comment type="caution">
    <text evidence="2">The sequence shown here is derived from an EMBL/GenBank/DDBJ whole genome shotgun (WGS) entry which is preliminary data.</text>
</comment>
<dbReference type="EMBL" id="AEVO01000028">
    <property type="protein sequence ID" value="EFY07576.1"/>
    <property type="molecule type" value="Genomic_DNA"/>
</dbReference>
<protein>
    <submittedName>
        <fullName evidence="2">Transcriptional regulator, MarR family</fullName>
    </submittedName>
</protein>
<evidence type="ECO:0000313" key="3">
    <source>
        <dbReference type="Proteomes" id="UP000018458"/>
    </source>
</evidence>
<dbReference type="SUPFAM" id="SSF46785">
    <property type="entry name" value="Winged helix' DNA-binding domain"/>
    <property type="match status" value="1"/>
</dbReference>
<reference evidence="2 3" key="1">
    <citation type="submission" date="2011-01" db="EMBL/GenBank/DDBJ databases">
        <authorList>
            <person name="Weinstock G."/>
            <person name="Sodergren E."/>
            <person name="Clifton S."/>
            <person name="Fulton L."/>
            <person name="Fulton B."/>
            <person name="Courtney L."/>
            <person name="Fronick C."/>
            <person name="Harrison M."/>
            <person name="Strong C."/>
            <person name="Farmer C."/>
            <person name="Delahaunty K."/>
            <person name="Markovic C."/>
            <person name="Hall O."/>
            <person name="Minx P."/>
            <person name="Tomlinson C."/>
            <person name="Mitreva M."/>
            <person name="Hou S."/>
            <person name="Chen J."/>
            <person name="Wollam A."/>
            <person name="Pepin K.H."/>
            <person name="Johnson M."/>
            <person name="Bhonagiri V."/>
            <person name="Zhang X."/>
            <person name="Suruliraj S."/>
            <person name="Warren W."/>
            <person name="Chinwalla A."/>
            <person name="Mardis E.R."/>
            <person name="Wilson R.K."/>
        </authorList>
    </citation>
    <scope>NUCLEOTIDE SEQUENCE [LARGE SCALE GENOMIC DNA]</scope>
    <source>
        <strain evidence="3">DSM 22608 / JCM 16073 / KCTC 15190 / YIT 12066</strain>
    </source>
</reference>
<dbReference type="PANTHER" id="PTHR33164">
    <property type="entry name" value="TRANSCRIPTIONAL REGULATOR, MARR FAMILY"/>
    <property type="match status" value="1"/>
</dbReference>
<dbReference type="RefSeq" id="WP_009142840.1">
    <property type="nucleotide sequence ID" value="NZ_GL830966.1"/>
</dbReference>
<feature type="domain" description="HTH marR-type" evidence="1">
    <location>
        <begin position="115"/>
        <end position="203"/>
    </location>
</feature>
<dbReference type="SMART" id="SM00347">
    <property type="entry name" value="HTH_MARR"/>
    <property type="match status" value="1"/>
</dbReference>
<dbReference type="GO" id="GO:0006950">
    <property type="term" value="P:response to stress"/>
    <property type="evidence" value="ECO:0007669"/>
    <property type="project" value="TreeGrafter"/>
</dbReference>
<dbReference type="InterPro" id="IPR036388">
    <property type="entry name" value="WH-like_DNA-bd_sf"/>
</dbReference>
<dbReference type="InterPro" id="IPR036390">
    <property type="entry name" value="WH_DNA-bd_sf"/>
</dbReference>
<dbReference type="GO" id="GO:0003700">
    <property type="term" value="F:DNA-binding transcription factor activity"/>
    <property type="evidence" value="ECO:0007669"/>
    <property type="project" value="InterPro"/>
</dbReference>
<keyword evidence="3" id="KW-1185">Reference proteome</keyword>
<organism evidence="2 3">
    <name type="scientific">Succinatimonas hippei (strain DSM 22608 / JCM 16073 / KCTC 15190 / YIT 12066)</name>
    <dbReference type="NCBI Taxonomy" id="762983"/>
    <lineage>
        <taxon>Bacteria</taxon>
        <taxon>Pseudomonadati</taxon>
        <taxon>Pseudomonadota</taxon>
        <taxon>Gammaproteobacteria</taxon>
        <taxon>Aeromonadales</taxon>
        <taxon>Succinivibrionaceae</taxon>
        <taxon>Succinatimonas</taxon>
    </lineage>
</organism>
<sequence>MVENKCDLCAKGCSMNDLQCKRGRDLYMRNDAFNQNNYSDASFADSCGCNSVGHERNCKKSAGQTCSEVGGCRGRGRGQHNRKFNYEKGNCGCNQYVDSYRELSFLVDSCCRHMHRHMPQQGRIRHMIRKCGNIAQKELQERLGIKAGSISEILNKMERKGILERREDPCDRRRKRLFLADNASACQEEHVDDFFNVLTEEEQQTLKTLLMKLLGAHNLSSV</sequence>
<name>E8LIV2_SUCHY</name>
<dbReference type="InterPro" id="IPR000835">
    <property type="entry name" value="HTH_MarR-typ"/>
</dbReference>
<evidence type="ECO:0000259" key="1">
    <source>
        <dbReference type="SMART" id="SM00347"/>
    </source>
</evidence>
<dbReference type="Pfam" id="PF01047">
    <property type="entry name" value="MarR"/>
    <property type="match status" value="1"/>
</dbReference>
<dbReference type="Proteomes" id="UP000018458">
    <property type="component" value="Unassembled WGS sequence"/>
</dbReference>
<proteinExistence type="predicted"/>
<evidence type="ECO:0000313" key="2">
    <source>
        <dbReference type="EMBL" id="EFY07576.1"/>
    </source>
</evidence>
<gene>
    <name evidence="2" type="ORF">HMPREF9444_00623</name>
</gene>
<dbReference type="STRING" id="762983.HMPREF9444_00623"/>
<accession>E8LIV2</accession>
<dbReference type="PRINTS" id="PR00598">
    <property type="entry name" value="HTHMARR"/>
</dbReference>
<dbReference type="HOGENOM" id="CLU_1244792_0_0_6"/>